<evidence type="ECO:0000256" key="4">
    <source>
        <dbReference type="ARBA" id="ARBA00022989"/>
    </source>
</evidence>
<dbReference type="GO" id="GO:0005886">
    <property type="term" value="C:plasma membrane"/>
    <property type="evidence" value="ECO:0007669"/>
    <property type="project" value="TreeGrafter"/>
</dbReference>
<dbReference type="Proteomes" id="UP000887581">
    <property type="component" value="Unplaced"/>
</dbReference>
<dbReference type="PROSITE" id="PS50156">
    <property type="entry name" value="SSD"/>
    <property type="match status" value="1"/>
</dbReference>
<proteinExistence type="inferred from homology"/>
<dbReference type="PANTHER" id="PTHR10796:SF181">
    <property type="entry name" value="SSD DOMAIN-CONTAINING PROTEIN"/>
    <property type="match status" value="1"/>
</dbReference>
<evidence type="ECO:0000256" key="7">
    <source>
        <dbReference type="SAM" id="Phobius"/>
    </source>
</evidence>
<name>A0A915PLP0_9BILA</name>
<reference evidence="10" key="1">
    <citation type="submission" date="2022-11" db="UniProtKB">
        <authorList>
            <consortium name="WormBaseParasite"/>
        </authorList>
    </citation>
    <scope>IDENTIFICATION</scope>
</reference>
<evidence type="ECO:0000256" key="5">
    <source>
        <dbReference type="ARBA" id="ARBA00023136"/>
    </source>
</evidence>
<evidence type="ECO:0000256" key="3">
    <source>
        <dbReference type="ARBA" id="ARBA00022692"/>
    </source>
</evidence>
<keyword evidence="6" id="KW-0325">Glycoprotein</keyword>
<feature type="transmembrane region" description="Helical" evidence="7">
    <location>
        <begin position="20"/>
        <end position="39"/>
    </location>
</feature>
<dbReference type="SUPFAM" id="SSF82866">
    <property type="entry name" value="Multidrug efflux transporter AcrB transmembrane domain"/>
    <property type="match status" value="2"/>
</dbReference>
<dbReference type="GO" id="GO:0006897">
    <property type="term" value="P:endocytosis"/>
    <property type="evidence" value="ECO:0007669"/>
    <property type="project" value="TreeGrafter"/>
</dbReference>
<dbReference type="Gene3D" id="1.20.1640.10">
    <property type="entry name" value="Multidrug efflux transporter AcrB transmembrane domain"/>
    <property type="match status" value="1"/>
</dbReference>
<accession>A0A915PLP0</accession>
<evidence type="ECO:0000313" key="9">
    <source>
        <dbReference type="Proteomes" id="UP000887581"/>
    </source>
</evidence>
<dbReference type="Pfam" id="PF02460">
    <property type="entry name" value="Patched"/>
    <property type="match status" value="1"/>
</dbReference>
<dbReference type="InterPro" id="IPR051697">
    <property type="entry name" value="Patched_domain-protein"/>
</dbReference>
<dbReference type="AlphaFoldDB" id="A0A915PLP0"/>
<feature type="transmembrane region" description="Helical" evidence="7">
    <location>
        <begin position="284"/>
        <end position="308"/>
    </location>
</feature>
<comment type="similarity">
    <text evidence="2">Belongs to the patched family.</text>
</comment>
<evidence type="ECO:0000256" key="6">
    <source>
        <dbReference type="ARBA" id="ARBA00023180"/>
    </source>
</evidence>
<feature type="transmembrane region" description="Helical" evidence="7">
    <location>
        <begin position="261"/>
        <end position="278"/>
    </location>
</feature>
<evidence type="ECO:0000256" key="2">
    <source>
        <dbReference type="ARBA" id="ARBA00005585"/>
    </source>
</evidence>
<dbReference type="WBParaSite" id="sdigi.contig13.g1359.t1">
    <property type="protein sequence ID" value="sdigi.contig13.g1359.t1"/>
    <property type="gene ID" value="sdigi.contig13.g1359"/>
</dbReference>
<comment type="subcellular location">
    <subcellularLocation>
        <location evidence="1">Membrane</location>
        <topology evidence="1">Multi-pass membrane protein</topology>
    </subcellularLocation>
</comment>
<keyword evidence="9" id="KW-1185">Reference proteome</keyword>
<feature type="domain" description="SSD" evidence="8">
    <location>
        <begin position="289"/>
        <end position="356"/>
    </location>
</feature>
<feature type="transmembrane region" description="Helical" evidence="7">
    <location>
        <begin position="502"/>
        <end position="530"/>
    </location>
</feature>
<dbReference type="GO" id="GO:0018996">
    <property type="term" value="P:molting cycle, collagen and cuticulin-based cuticle"/>
    <property type="evidence" value="ECO:0007669"/>
    <property type="project" value="TreeGrafter"/>
</dbReference>
<keyword evidence="4 7" id="KW-1133">Transmembrane helix</keyword>
<keyword evidence="3 7" id="KW-0812">Transmembrane</keyword>
<organism evidence="9 10">
    <name type="scientific">Setaria digitata</name>
    <dbReference type="NCBI Taxonomy" id="48799"/>
    <lineage>
        <taxon>Eukaryota</taxon>
        <taxon>Metazoa</taxon>
        <taxon>Ecdysozoa</taxon>
        <taxon>Nematoda</taxon>
        <taxon>Chromadorea</taxon>
        <taxon>Rhabditida</taxon>
        <taxon>Spirurina</taxon>
        <taxon>Spiruromorpha</taxon>
        <taxon>Filarioidea</taxon>
        <taxon>Setariidae</taxon>
        <taxon>Setaria</taxon>
    </lineage>
</organism>
<dbReference type="GO" id="GO:0030659">
    <property type="term" value="C:cytoplasmic vesicle membrane"/>
    <property type="evidence" value="ECO:0007669"/>
    <property type="project" value="TreeGrafter"/>
</dbReference>
<evidence type="ECO:0000256" key="1">
    <source>
        <dbReference type="ARBA" id="ARBA00004141"/>
    </source>
</evidence>
<dbReference type="PANTHER" id="PTHR10796">
    <property type="entry name" value="PATCHED-RELATED"/>
    <property type="match status" value="1"/>
</dbReference>
<evidence type="ECO:0000259" key="8">
    <source>
        <dbReference type="PROSITE" id="PS50156"/>
    </source>
</evidence>
<keyword evidence="5 7" id="KW-0472">Membrane</keyword>
<dbReference type="InterPro" id="IPR000731">
    <property type="entry name" value="SSD"/>
</dbReference>
<sequence length="662" mass="75453">MESYIREAGTTLGDCVARHPYRFAILPVCSFCLCFIPFLDSFGQLFREPSAIGSSKFFVPRGSASQRDKHKIEKIFPYGMYFYDRTFLSPNLRILNFELLSGSIYEPQFIEFYRDLRNKLESLSVRHNNDVISYSNLCAKAEAGRHCFPDVFFLSYTFLILSQPVQYPVWHLSIYNTSQSIFTGTVFGGVQTDSHSSIISARFVRMIFDFPPPYHIAKFDDLWDRYVDHKLKHPANIKVTKWSRSQYERDMKLIVGRTRRLLPLLAFCLVSFCCLSSVKHGSNLRFISISFYGVISAACGLVTAFGFLHIIGIRLVQVALVTPFLVLSTGIDDMFLMLSIWEQAIFASSGDSTNRYDLIRTTYRTYKYLKMYEEYFSEYNAPLEVVLANELDYFDHHLQRRILHAIAILENTNYTMKASFWLPVFLDFLRNQSNTDSISLQENLARFLHHPAYRSNAMHLIRSKAKAAEKRYSIRFVTYHVIYDLVEQDDLMLHLTFTNSALAGWLASTSVILLLTPSVMNCILIIWATFSINFGVFASLAVCGTRLDIISTIVILLSIGYSVDYSSHMLAHFHYFKNHSEDPIGSTLNIVCWPIVQASLSTIIGVICVSPVNGYIVKTFTRGVLSVCCIGLYHSIVRSSFSGRSYLFSSGVSILLKANANG</sequence>
<protein>
    <submittedName>
        <fullName evidence="10">SSD domain-containing protein</fullName>
    </submittedName>
</protein>
<dbReference type="InterPro" id="IPR003392">
    <property type="entry name" value="PTHD_SSD"/>
</dbReference>
<evidence type="ECO:0000313" key="10">
    <source>
        <dbReference type="WBParaSite" id="sdigi.contig13.g1359.t1"/>
    </source>
</evidence>